<dbReference type="PATRIC" id="fig|265546.4.peg.1583"/>
<dbReference type="PRINTS" id="PR00332">
    <property type="entry name" value="HISTRIAD"/>
</dbReference>
<dbReference type="GO" id="GO:0003824">
    <property type="term" value="F:catalytic activity"/>
    <property type="evidence" value="ECO:0007669"/>
    <property type="project" value="InterPro"/>
</dbReference>
<organism evidence="4 5">
    <name type="scientific">Anoxybacillus ayderensis</name>
    <dbReference type="NCBI Taxonomy" id="265546"/>
    <lineage>
        <taxon>Bacteria</taxon>
        <taxon>Bacillati</taxon>
        <taxon>Bacillota</taxon>
        <taxon>Bacilli</taxon>
        <taxon>Bacillales</taxon>
        <taxon>Anoxybacillaceae</taxon>
        <taxon>Anoxybacillus</taxon>
    </lineage>
</organism>
<dbReference type="PANTHER" id="PTHR46648:SF1">
    <property type="entry name" value="ADENOSINE 5'-MONOPHOSPHORAMIDASE HNT1"/>
    <property type="match status" value="1"/>
</dbReference>
<dbReference type="Pfam" id="PF01230">
    <property type="entry name" value="HIT"/>
    <property type="match status" value="1"/>
</dbReference>
<dbReference type="GeneID" id="56925795"/>
<sequence>MPQEKYCLGCELANKKLPVYVVYEDEYVTCILDHAPFNDGHTLILPKKHFKEVEELNVDTANAIMKASILVSKAIKLLYKPDGITICQNGGIFNELTHYHMHIVPRYENQSFADFYLEDETENDNKVKNLRDVMLKLQEAIYAVK</sequence>
<evidence type="ECO:0000259" key="3">
    <source>
        <dbReference type="PROSITE" id="PS51084"/>
    </source>
</evidence>
<gene>
    <name evidence="4" type="ORF">JV16_01584</name>
</gene>
<evidence type="ECO:0000256" key="2">
    <source>
        <dbReference type="PROSITE-ProRule" id="PRU00464"/>
    </source>
</evidence>
<dbReference type="InterPro" id="IPR036265">
    <property type="entry name" value="HIT-like_sf"/>
</dbReference>
<feature type="active site" description="Tele-AMP-histidine intermediate" evidence="1">
    <location>
        <position position="102"/>
    </location>
</feature>
<dbReference type="PROSITE" id="PS51084">
    <property type="entry name" value="HIT_2"/>
    <property type="match status" value="1"/>
</dbReference>
<dbReference type="EMBL" id="JXTG01000006">
    <property type="protein sequence ID" value="KIP21345.1"/>
    <property type="molecule type" value="Genomic_DNA"/>
</dbReference>
<dbReference type="PANTHER" id="PTHR46648">
    <property type="entry name" value="HIT FAMILY PROTEIN 1"/>
    <property type="match status" value="1"/>
</dbReference>
<dbReference type="SUPFAM" id="SSF54197">
    <property type="entry name" value="HIT-like"/>
    <property type="match status" value="1"/>
</dbReference>
<dbReference type="GO" id="GO:0009117">
    <property type="term" value="P:nucleotide metabolic process"/>
    <property type="evidence" value="ECO:0007669"/>
    <property type="project" value="TreeGrafter"/>
</dbReference>
<reference evidence="4 5" key="1">
    <citation type="submission" date="2015-01" db="EMBL/GenBank/DDBJ databases">
        <title>Genome sequence of Anoxybacillus ayderensis strain AB04.</title>
        <authorList>
            <person name="Belduz A.O."/>
            <person name="Canakci S."/>
            <person name="Chan K.-G."/>
            <person name="Kahar U.M."/>
            <person name="Yaakob A.S."/>
            <person name="Chan C.S."/>
            <person name="Goh K.M."/>
        </authorList>
    </citation>
    <scope>NUCLEOTIDE SEQUENCE [LARGE SCALE GENOMIC DNA]</scope>
    <source>
        <strain evidence="4 5">AB04</strain>
    </source>
</reference>
<dbReference type="Gene3D" id="3.30.428.10">
    <property type="entry name" value="HIT-like"/>
    <property type="match status" value="1"/>
</dbReference>
<feature type="domain" description="HIT" evidence="3">
    <location>
        <begin position="8"/>
        <end position="117"/>
    </location>
</feature>
<comment type="caution">
    <text evidence="4">The sequence shown here is derived from an EMBL/GenBank/DDBJ whole genome shotgun (WGS) entry which is preliminary data.</text>
</comment>
<accession>A0A0D0G7K4</accession>
<proteinExistence type="predicted"/>
<protein>
    <recommendedName>
        <fullName evidence="3">HIT domain-containing protein</fullName>
    </recommendedName>
</protein>
<dbReference type="InterPro" id="IPR001310">
    <property type="entry name" value="Histidine_triad_HIT"/>
</dbReference>
<dbReference type="Proteomes" id="UP000032047">
    <property type="component" value="Unassembled WGS sequence"/>
</dbReference>
<name>A0A0D0G7K4_9BACL</name>
<feature type="short sequence motif" description="Histidine triad motif" evidence="2">
    <location>
        <begin position="98"/>
        <end position="102"/>
    </location>
</feature>
<evidence type="ECO:0000313" key="4">
    <source>
        <dbReference type="EMBL" id="KIP21345.1"/>
    </source>
</evidence>
<dbReference type="InterPro" id="IPR011146">
    <property type="entry name" value="HIT-like"/>
</dbReference>
<keyword evidence="5" id="KW-1185">Reference proteome</keyword>
<evidence type="ECO:0000313" key="5">
    <source>
        <dbReference type="Proteomes" id="UP000032047"/>
    </source>
</evidence>
<dbReference type="AlphaFoldDB" id="A0A0D0G7K4"/>
<dbReference type="RefSeq" id="WP_013401174.1">
    <property type="nucleotide sequence ID" value="NZ_JXTG01000006.1"/>
</dbReference>
<evidence type="ECO:0000256" key="1">
    <source>
        <dbReference type="PIRSR" id="PIRSR601310-1"/>
    </source>
</evidence>